<dbReference type="InParanoid" id="I3EGZ1"/>
<organism evidence="1 2">
    <name type="scientific">Nematocida parisii (strain ERTm3)</name>
    <name type="common">Nematode killer fungus</name>
    <dbReference type="NCBI Taxonomy" id="935791"/>
    <lineage>
        <taxon>Eukaryota</taxon>
        <taxon>Fungi</taxon>
        <taxon>Fungi incertae sedis</taxon>
        <taxon>Microsporidia</taxon>
        <taxon>Nematocida</taxon>
    </lineage>
</organism>
<keyword evidence="2" id="KW-1185">Reference proteome</keyword>
<evidence type="ECO:0000313" key="1">
    <source>
        <dbReference type="EMBL" id="EIJ88488.1"/>
    </source>
</evidence>
<dbReference type="OMA" id="RRIMAYC"/>
<dbReference type="EMBL" id="GL870878">
    <property type="protein sequence ID" value="EIJ88488.1"/>
    <property type="molecule type" value="Genomic_DNA"/>
</dbReference>
<protein>
    <submittedName>
        <fullName evidence="1">Uncharacterized protein</fullName>
    </submittedName>
</protein>
<dbReference type="AlphaFoldDB" id="I3EGZ1"/>
<proteinExistence type="predicted"/>
<gene>
    <name evidence="1" type="ORF">NEQG_01178</name>
</gene>
<name>I3EGZ1_NEMP3</name>
<dbReference type="Proteomes" id="UP000002872">
    <property type="component" value="Unassembled WGS sequence"/>
</dbReference>
<reference evidence="1" key="1">
    <citation type="submission" date="2011-01" db="EMBL/GenBank/DDBJ databases">
        <title>The Genome Sequence of Nematocida parisii strain ERTm3.</title>
        <authorList>
            <consortium name="The Broad Institute Genome Sequencing Platform"/>
            <consortium name="The Broad Institute Genome Sequencing Center for Infectious Disease"/>
            <person name="Cuomo C."/>
            <person name="Troemel E."/>
            <person name="Young S.K."/>
            <person name="Zeng Q."/>
            <person name="Gargeya S."/>
            <person name="Fitzgerald M."/>
            <person name="Haas B."/>
            <person name="Abouelleil A."/>
            <person name="Alvarado L."/>
            <person name="Arachchi H.M."/>
            <person name="Berlin A."/>
            <person name="Chapman S.B."/>
            <person name="Gearin G."/>
            <person name="Goldberg J."/>
            <person name="Griggs A."/>
            <person name="Gujja S."/>
            <person name="Hansen M."/>
            <person name="Heiman D."/>
            <person name="Howarth C."/>
            <person name="Larimer J."/>
            <person name="Lui A."/>
            <person name="MacDonald P.J.P."/>
            <person name="McCowen C."/>
            <person name="Montmayeur A."/>
            <person name="Murphy C."/>
            <person name="Neiman D."/>
            <person name="Pearson M."/>
            <person name="Priest M."/>
            <person name="Roberts A."/>
            <person name="Saif S."/>
            <person name="Shea T."/>
            <person name="Sisk P."/>
            <person name="Stolte C."/>
            <person name="Sykes S."/>
            <person name="Wortman J."/>
            <person name="Nusbaum C."/>
            <person name="Birren B."/>
        </authorList>
    </citation>
    <scope>NUCLEOTIDE SEQUENCE</scope>
    <source>
        <strain evidence="1">ERTm3</strain>
    </source>
</reference>
<dbReference type="OrthoDB" id="2195549at2759"/>
<accession>I3EGZ1</accession>
<sequence length="950" mass="110177">MHIKKEFMIMIVTLYQIHCNVGMSKYKGLHTKEIGDGMCIRANGSISPAGEFISEKLNLMFAMRFLSPGVDANYSLCVTDNENNRENIKITATRDFNMDMGYKNLFIKEKRKKEKKTTYLEDYHQTVIGMFPSLTGSLSIHTSRKDSFIRFLQFEHVSKHKIDILACLFLLAEGVDIPLKVEHSKTGPVLVLKEIIAKSEKENKPENTQESEEEKNKFSITMKGMCSIEKEDNAFKDKNMLQTRAADVINFFINNKTNPDIREGGEYAEPRTYEEFKTGKFLNNARWLIQYYIFKYLDGEEKIIEFAKTVYSMLKECIEQKKNEGSNNEVKYLESIIDKCFVKSSNANTSNAKHRAGILTTIYKEFPLEDVFPFSGSIDAPEYKAISSYNRKEDSFDSSNIYSNCVEAGLLSLFCCLAYDPKTKEYNIDHMGEVSPDLKRFFDTYNKQLETDTYEMHMEWSKVVADLENENIRYLKENRNELAPGIINMLYVIAEITGRYSEEEKSLKELSTLLEEDDDTKKDMLFKKVKLYLKELILSLSKKYTIEKNSKLAKRRIMAYCLSMSKCSNIKKQVDIIGSVVITYKYLNLEGGIKLNHTIEHLQATSFYSNTSILTNKNINKICNRKRRFEGMPEKTLTDFLLMHYIEKILGEEKDSSKYSEENIDLSGKNNYFYPIEKLFLYNTFKTAKDRTNMIHCIRKCLIGYPLEEIDPWARLLSNMIGSLPLNDLNTVQNVFFNPMYRGGLYKSFCTKVSVPSTTVDRHINLCKEYDWYLHYINNSSLLSGNLEILKIYLVVDGHKSCFFTAIIRIFDSPTKIKLFSILTRHGTSISPLLEIEAFLNGIDRKLPEYKAVITANDMWLVWLKLSFESDKFNKITSMLFDKIVVDENFITKGGIKYEYTDENINMSISKFKHAYFCQKVVVNVHGLIKNNPEYAKKLSYLLETHDKFL</sequence>
<dbReference type="HOGENOM" id="CLU_009683_3_0_1"/>
<evidence type="ECO:0000313" key="2">
    <source>
        <dbReference type="Proteomes" id="UP000002872"/>
    </source>
</evidence>
<dbReference type="VEuPathDB" id="MicrosporidiaDB:NEQG_01178"/>